<evidence type="ECO:0000256" key="1">
    <source>
        <dbReference type="ARBA" id="ARBA00010495"/>
    </source>
</evidence>
<dbReference type="PRINTS" id="PR02075">
    <property type="entry name" value="FIBSHEATHIP1"/>
</dbReference>
<dbReference type="Proteomes" id="UP000558488">
    <property type="component" value="Unassembled WGS sequence"/>
</dbReference>
<organism evidence="5 6">
    <name type="scientific">Pipistrellus kuhlii</name>
    <name type="common">Kuhl's pipistrelle</name>
    <dbReference type="NCBI Taxonomy" id="59472"/>
    <lineage>
        <taxon>Eukaryota</taxon>
        <taxon>Metazoa</taxon>
        <taxon>Chordata</taxon>
        <taxon>Craniata</taxon>
        <taxon>Vertebrata</taxon>
        <taxon>Euteleostomi</taxon>
        <taxon>Mammalia</taxon>
        <taxon>Eutheria</taxon>
        <taxon>Laurasiatheria</taxon>
        <taxon>Chiroptera</taxon>
        <taxon>Yangochiroptera</taxon>
        <taxon>Vespertilionidae</taxon>
        <taxon>Pipistrellus</taxon>
    </lineage>
</organism>
<keyword evidence="3" id="KW-0175">Coiled coil</keyword>
<evidence type="ECO:0000313" key="6">
    <source>
        <dbReference type="Proteomes" id="UP000558488"/>
    </source>
</evidence>
<feature type="region of interest" description="Disordered" evidence="4">
    <location>
        <begin position="290"/>
        <end position="311"/>
    </location>
</feature>
<evidence type="ECO:0000256" key="2">
    <source>
        <dbReference type="ARBA" id="ARBA00019480"/>
    </source>
</evidence>
<feature type="compositionally biased region" description="Polar residues" evidence="4">
    <location>
        <begin position="14"/>
        <end position="32"/>
    </location>
</feature>
<feature type="compositionally biased region" description="Basic and acidic residues" evidence="4">
    <location>
        <begin position="66"/>
        <end position="77"/>
    </location>
</feature>
<dbReference type="EMBL" id="JACAGB010000001">
    <property type="protein sequence ID" value="KAF6392022.1"/>
    <property type="molecule type" value="Genomic_DNA"/>
</dbReference>
<keyword evidence="6" id="KW-1185">Reference proteome</keyword>
<reference evidence="5 6" key="1">
    <citation type="journal article" date="2020" name="Nature">
        <title>Six reference-quality genomes reveal evolution of bat adaptations.</title>
        <authorList>
            <person name="Jebb D."/>
            <person name="Huang Z."/>
            <person name="Pippel M."/>
            <person name="Hughes G.M."/>
            <person name="Lavrichenko K."/>
            <person name="Devanna P."/>
            <person name="Winkler S."/>
            <person name="Jermiin L.S."/>
            <person name="Skirmuntt E.C."/>
            <person name="Katzourakis A."/>
            <person name="Burkitt-Gray L."/>
            <person name="Ray D.A."/>
            <person name="Sullivan K.A.M."/>
            <person name="Roscito J.G."/>
            <person name="Kirilenko B.M."/>
            <person name="Davalos L.M."/>
            <person name="Corthals A.P."/>
            <person name="Power M.L."/>
            <person name="Jones G."/>
            <person name="Ransome R.D."/>
            <person name="Dechmann D.K.N."/>
            <person name="Locatelli A.G."/>
            <person name="Puechmaille S.J."/>
            <person name="Fedrigo O."/>
            <person name="Jarvis E.D."/>
            <person name="Hiller M."/>
            <person name="Vernes S.C."/>
            <person name="Myers E.W."/>
            <person name="Teeling E.C."/>
        </authorList>
    </citation>
    <scope>NUCLEOTIDE SEQUENCE [LARGE SCALE GENOMIC DNA]</scope>
    <source>
        <strain evidence="5">MPipKuh1</strain>
        <tissue evidence="5">Flight muscle</tissue>
    </source>
</reference>
<accession>A0A7J8B064</accession>
<name>A0A7J8B064_PIPKU</name>
<sequence>MDIIKGNLDGISKPASSSRTRPESRCSTTSLEVLSPEPVPFKIDIANKLNSDKESHSESTNTEGSRNNKDDKGEHYSENNIKLAEEGSDEDLNLSQQQLISKCSDEPELKELDSQLQDAIQKMNRLDKILMKKQCREKEVKKQGLEMRIKLWEDLKSAKHREAMPSNEEMENTKKFLALTAAPEQTVDPSRCKHEDTVVSVFHTQIPPEEYENQMQNANQDFTCDVEKNKSLVKAEKNPFSNTEKIELRSKHSQDFIKRNIEMAKNSGKPEVMIDTEKKRLIELLKDLDDRDSGVSSSEGDPSGWLVPGEGYTLADTQHQQLAEIDTKLQEFSAASPTTFSFSPGPGYQDDQEPDLNDDNKNMEITPGEKVLRNTKEQRDQQNRLREIDEKLRKMKENMLDSAPLLSEEQLRRLLDGCTFKQKPMTVLPSEREKEDIEDITPESSQLSRSLLSELLTESETKVRSTEVGDANVPGSADCEPSTGYNLSTALTGRHVSPAPAMEAEDVECLQCPQDEVISDTEDYFMSKTLGIGRLRRPSFLDDPSYGIDVSLFSEVQHRKPSPSEKPKTDEQETEDVAEECKEY</sequence>
<dbReference type="AlphaFoldDB" id="A0A7J8B064"/>
<feature type="compositionally biased region" description="Basic and acidic residues" evidence="4">
    <location>
        <begin position="556"/>
        <end position="571"/>
    </location>
</feature>
<dbReference type="OrthoDB" id="9946895at2759"/>
<comment type="similarity">
    <text evidence="1">Belongs to the FSIP1 family.</text>
</comment>
<gene>
    <name evidence="5" type="ORF">mPipKuh1_005255</name>
</gene>
<feature type="region of interest" description="Disordered" evidence="4">
    <location>
        <begin position="1"/>
        <end position="95"/>
    </location>
</feature>
<evidence type="ECO:0000313" key="5">
    <source>
        <dbReference type="EMBL" id="KAF6392022.1"/>
    </source>
</evidence>
<protein>
    <recommendedName>
        <fullName evidence="2">Fibrous sheath-interacting protein 1</fullName>
    </recommendedName>
</protein>
<dbReference type="PANTHER" id="PTHR22012">
    <property type="entry name" value="FIBROUS SHEATH INTERACTING PROTEIN 1"/>
    <property type="match status" value="1"/>
</dbReference>
<comment type="caution">
    <text evidence="5">The sequence shown here is derived from an EMBL/GenBank/DDBJ whole genome shotgun (WGS) entry which is preliminary data.</text>
</comment>
<feature type="region of interest" description="Disordered" evidence="4">
    <location>
        <begin position="554"/>
        <end position="584"/>
    </location>
</feature>
<dbReference type="PANTHER" id="PTHR22012:SF2">
    <property type="entry name" value="FIBROUS SHEATH-INTERACTING PROTEIN 1"/>
    <property type="match status" value="1"/>
</dbReference>
<evidence type="ECO:0000256" key="4">
    <source>
        <dbReference type="SAM" id="MobiDB-lite"/>
    </source>
</evidence>
<proteinExistence type="inferred from homology"/>
<evidence type="ECO:0000256" key="3">
    <source>
        <dbReference type="ARBA" id="ARBA00023054"/>
    </source>
</evidence>
<dbReference type="InterPro" id="IPR026246">
    <property type="entry name" value="Fsip1"/>
</dbReference>
<dbReference type="Pfam" id="PF15554">
    <property type="entry name" value="FSIP1"/>
    <property type="match status" value="1"/>
</dbReference>
<feature type="region of interest" description="Disordered" evidence="4">
    <location>
        <begin position="336"/>
        <end position="364"/>
    </location>
</feature>